<dbReference type="AlphaFoldDB" id="A0A399SW17"/>
<dbReference type="OrthoDB" id="9788822at2"/>
<dbReference type="PANTHER" id="PTHR12544">
    <property type="entry name" value="GLUTAMINASE"/>
    <property type="match status" value="1"/>
</dbReference>
<name>A0A399SW17_9BACT</name>
<dbReference type="Pfam" id="PF04960">
    <property type="entry name" value="Glutaminase"/>
    <property type="match status" value="1"/>
</dbReference>
<protein>
    <recommendedName>
        <fullName evidence="3 6">Glutaminase</fullName>
        <ecNumber evidence="3 6">3.5.1.2</ecNumber>
    </recommendedName>
</protein>
<dbReference type="HAMAP" id="MF_00313">
    <property type="entry name" value="Glutaminase"/>
    <property type="match status" value="1"/>
</dbReference>
<dbReference type="GO" id="GO:0006537">
    <property type="term" value="P:glutamate biosynthetic process"/>
    <property type="evidence" value="ECO:0007669"/>
    <property type="project" value="TreeGrafter"/>
</dbReference>
<evidence type="ECO:0000256" key="4">
    <source>
        <dbReference type="ARBA" id="ARBA00022801"/>
    </source>
</evidence>
<comment type="similarity">
    <text evidence="1 6">Belongs to the glutaminase family.</text>
</comment>
<dbReference type="SUPFAM" id="SSF56601">
    <property type="entry name" value="beta-lactamase/transpeptidase-like"/>
    <property type="match status" value="1"/>
</dbReference>
<feature type="binding site" evidence="6">
    <location>
        <position position="168"/>
    </location>
    <ligand>
        <name>substrate</name>
    </ligand>
</feature>
<dbReference type="FunFam" id="3.40.710.10:FF:000005">
    <property type="entry name" value="Glutaminase"/>
    <property type="match status" value="1"/>
</dbReference>
<evidence type="ECO:0000313" key="8">
    <source>
        <dbReference type="Proteomes" id="UP000265926"/>
    </source>
</evidence>
<evidence type="ECO:0000256" key="3">
    <source>
        <dbReference type="ARBA" id="ARBA00012918"/>
    </source>
</evidence>
<sequence>MTTRIDYGAIINEIFEAVKNEENTGEVAQYIPELSGVDPEKFGVYLTTLYGKGFGTGDWETRFSIQSISKVLSLSLAYSILGDKIWERVGVEPSGTPFNSLIQLETDNGIPRNPLINGGALVICDMLISELKDAPIDFLAFVRKLSGNPDLEYSAGIARSEKSVGYRNIALCNFIKSYGNIRNEPDKVLDFYFNMCSLEMNCRELTQTFMYLVDTHHVTSNSATLLSMSQTKRLNALMQTCGFYDESGEFSFKVGLPGKSGVGGGIVAIHPENYCIAVWSPKLNLKGNSYRGMKFLELFTTRTELSIF</sequence>
<reference evidence="7 8" key="1">
    <citation type="submission" date="2018-08" db="EMBL/GenBank/DDBJ databases">
        <title>Pallidiluteibacterium maritimus gen. nov., sp. nov., isolated from coastal sediment.</title>
        <authorList>
            <person name="Zhou L.Y."/>
        </authorList>
    </citation>
    <scope>NUCLEOTIDE SEQUENCE [LARGE SCALE GENOMIC DNA]</scope>
    <source>
        <strain evidence="7 8">XSD2</strain>
    </source>
</reference>
<dbReference type="GO" id="GO:0004359">
    <property type="term" value="F:glutaminase activity"/>
    <property type="evidence" value="ECO:0007669"/>
    <property type="project" value="UniProtKB-UniRule"/>
</dbReference>
<feature type="binding site" evidence="6">
    <location>
        <position position="161"/>
    </location>
    <ligand>
        <name>substrate</name>
    </ligand>
</feature>
<keyword evidence="8" id="KW-1185">Reference proteome</keyword>
<comment type="caution">
    <text evidence="7">The sequence shown here is derived from an EMBL/GenBank/DDBJ whole genome shotgun (WGS) entry which is preliminary data.</text>
</comment>
<dbReference type="InterPro" id="IPR012338">
    <property type="entry name" value="Beta-lactam/transpept-like"/>
</dbReference>
<gene>
    <name evidence="6" type="primary">glsA</name>
    <name evidence="7" type="ORF">D1614_13840</name>
</gene>
<feature type="binding site" evidence="6">
    <location>
        <position position="244"/>
    </location>
    <ligand>
        <name>substrate</name>
    </ligand>
</feature>
<feature type="binding site" evidence="6">
    <location>
        <position position="192"/>
    </location>
    <ligand>
        <name>substrate</name>
    </ligand>
</feature>
<evidence type="ECO:0000256" key="2">
    <source>
        <dbReference type="ARBA" id="ARBA00011881"/>
    </source>
</evidence>
<evidence type="ECO:0000256" key="5">
    <source>
        <dbReference type="ARBA" id="ARBA00049534"/>
    </source>
</evidence>
<dbReference type="NCBIfam" id="NF002133">
    <property type="entry name" value="PRK00971.1-2"/>
    <property type="match status" value="1"/>
</dbReference>
<feature type="binding site" evidence="6">
    <location>
        <position position="117"/>
    </location>
    <ligand>
        <name>substrate</name>
    </ligand>
</feature>
<dbReference type="PANTHER" id="PTHR12544:SF29">
    <property type="entry name" value="GLUTAMINASE"/>
    <property type="match status" value="1"/>
</dbReference>
<comment type="subunit">
    <text evidence="2 6">Homotetramer.</text>
</comment>
<feature type="binding site" evidence="6">
    <location>
        <position position="67"/>
    </location>
    <ligand>
        <name>substrate</name>
    </ligand>
</feature>
<dbReference type="GO" id="GO:0006543">
    <property type="term" value="P:L-glutamine catabolic process"/>
    <property type="evidence" value="ECO:0007669"/>
    <property type="project" value="TreeGrafter"/>
</dbReference>
<evidence type="ECO:0000256" key="1">
    <source>
        <dbReference type="ARBA" id="ARBA00011076"/>
    </source>
</evidence>
<evidence type="ECO:0000256" key="6">
    <source>
        <dbReference type="HAMAP-Rule" id="MF_00313"/>
    </source>
</evidence>
<keyword evidence="4 6" id="KW-0378">Hydrolase</keyword>
<keyword evidence="6" id="KW-0007">Acetylation</keyword>
<evidence type="ECO:0000313" key="7">
    <source>
        <dbReference type="EMBL" id="RIJ47658.1"/>
    </source>
</evidence>
<dbReference type="Gene3D" id="3.40.710.10">
    <property type="entry name" value="DD-peptidase/beta-lactamase superfamily"/>
    <property type="match status" value="1"/>
</dbReference>
<feature type="binding site" evidence="6">
    <location>
        <position position="262"/>
    </location>
    <ligand>
        <name>substrate</name>
    </ligand>
</feature>
<accession>A0A399SW17</accession>
<dbReference type="RefSeq" id="WP_119438544.1">
    <property type="nucleotide sequence ID" value="NZ_QWGR01000007.1"/>
</dbReference>
<dbReference type="EC" id="3.5.1.2" evidence="3 6"/>
<organism evidence="7 8">
    <name type="scientific">Maribellus luteus</name>
    <dbReference type="NCBI Taxonomy" id="2305463"/>
    <lineage>
        <taxon>Bacteria</taxon>
        <taxon>Pseudomonadati</taxon>
        <taxon>Bacteroidota</taxon>
        <taxon>Bacteroidia</taxon>
        <taxon>Marinilabiliales</taxon>
        <taxon>Prolixibacteraceae</taxon>
        <taxon>Maribellus</taxon>
    </lineage>
</organism>
<dbReference type="Proteomes" id="UP000265926">
    <property type="component" value="Unassembled WGS sequence"/>
</dbReference>
<dbReference type="NCBIfam" id="TIGR03814">
    <property type="entry name" value="Gln_ase"/>
    <property type="match status" value="1"/>
</dbReference>
<dbReference type="InterPro" id="IPR015868">
    <property type="entry name" value="Glutaminase"/>
</dbReference>
<proteinExistence type="inferred from homology"/>
<comment type="catalytic activity">
    <reaction evidence="5 6">
        <text>L-glutamine + H2O = L-glutamate + NH4(+)</text>
        <dbReference type="Rhea" id="RHEA:15889"/>
        <dbReference type="ChEBI" id="CHEBI:15377"/>
        <dbReference type="ChEBI" id="CHEBI:28938"/>
        <dbReference type="ChEBI" id="CHEBI:29985"/>
        <dbReference type="ChEBI" id="CHEBI:58359"/>
        <dbReference type="EC" id="3.5.1.2"/>
    </reaction>
</comment>
<dbReference type="EMBL" id="QWGR01000007">
    <property type="protein sequence ID" value="RIJ47658.1"/>
    <property type="molecule type" value="Genomic_DNA"/>
</dbReference>